<sequence length="60" mass="6587">MQSYSVALLGHNGPNTQQHKAFRASDIEGKVLWCQLEEANIHQELVEDSPSDPPSTPSTP</sequence>
<evidence type="ECO:0000313" key="1">
    <source>
        <dbReference type="EMBL" id="MPC28135.1"/>
    </source>
</evidence>
<keyword evidence="2" id="KW-1185">Reference proteome</keyword>
<comment type="caution">
    <text evidence="1">The sequence shown here is derived from an EMBL/GenBank/DDBJ whole genome shotgun (WGS) entry which is preliminary data.</text>
</comment>
<dbReference type="EMBL" id="VSRR010001862">
    <property type="protein sequence ID" value="MPC28135.1"/>
    <property type="molecule type" value="Genomic_DNA"/>
</dbReference>
<reference evidence="1 2" key="1">
    <citation type="submission" date="2019-05" db="EMBL/GenBank/DDBJ databases">
        <title>Another draft genome of Portunus trituberculatus and its Hox gene families provides insights of decapod evolution.</title>
        <authorList>
            <person name="Jeong J.-H."/>
            <person name="Song I."/>
            <person name="Kim S."/>
            <person name="Choi T."/>
            <person name="Kim D."/>
            <person name="Ryu S."/>
            <person name="Kim W."/>
        </authorList>
    </citation>
    <scope>NUCLEOTIDE SEQUENCE [LARGE SCALE GENOMIC DNA]</scope>
    <source>
        <tissue evidence="1">Muscle</tissue>
    </source>
</reference>
<organism evidence="1 2">
    <name type="scientific">Portunus trituberculatus</name>
    <name type="common">Swimming crab</name>
    <name type="synonym">Neptunus trituberculatus</name>
    <dbReference type="NCBI Taxonomy" id="210409"/>
    <lineage>
        <taxon>Eukaryota</taxon>
        <taxon>Metazoa</taxon>
        <taxon>Ecdysozoa</taxon>
        <taxon>Arthropoda</taxon>
        <taxon>Crustacea</taxon>
        <taxon>Multicrustacea</taxon>
        <taxon>Malacostraca</taxon>
        <taxon>Eumalacostraca</taxon>
        <taxon>Eucarida</taxon>
        <taxon>Decapoda</taxon>
        <taxon>Pleocyemata</taxon>
        <taxon>Brachyura</taxon>
        <taxon>Eubrachyura</taxon>
        <taxon>Portunoidea</taxon>
        <taxon>Portunidae</taxon>
        <taxon>Portuninae</taxon>
        <taxon>Portunus</taxon>
    </lineage>
</organism>
<gene>
    <name evidence="1" type="ORF">E2C01_021330</name>
</gene>
<name>A0A5B7E438_PORTR</name>
<protein>
    <submittedName>
        <fullName evidence="1">Uncharacterized protein</fullName>
    </submittedName>
</protein>
<dbReference type="AlphaFoldDB" id="A0A5B7E438"/>
<evidence type="ECO:0000313" key="2">
    <source>
        <dbReference type="Proteomes" id="UP000324222"/>
    </source>
</evidence>
<dbReference type="Proteomes" id="UP000324222">
    <property type="component" value="Unassembled WGS sequence"/>
</dbReference>
<proteinExistence type="predicted"/>
<accession>A0A5B7E438</accession>